<reference evidence="1 2" key="1">
    <citation type="submission" date="2018-07" db="EMBL/GenBank/DDBJ databases">
        <title>A high quality draft genome assembly of the barn swallow (H. rustica rustica).</title>
        <authorList>
            <person name="Formenti G."/>
            <person name="Chiara M."/>
            <person name="Poveda L."/>
            <person name="Francoijs K.-J."/>
            <person name="Bonisoli-Alquati A."/>
            <person name="Canova L."/>
            <person name="Gianfranceschi L."/>
            <person name="Horner D.S."/>
            <person name="Saino N."/>
        </authorList>
    </citation>
    <scope>NUCLEOTIDE SEQUENCE [LARGE SCALE GENOMIC DNA]</scope>
    <source>
        <strain evidence="1">Chelidonia</strain>
        <tissue evidence="1">Blood</tissue>
    </source>
</reference>
<comment type="caution">
    <text evidence="1">The sequence shown here is derived from an EMBL/GenBank/DDBJ whole genome shotgun (WGS) entry which is preliminary data.</text>
</comment>
<name>A0A3M0KQ15_HIRRU</name>
<gene>
    <name evidence="1" type="ORF">DUI87_07375</name>
</gene>
<sequence>MDSGIELTLSKFSDSTKLCSVVNMLDGREAIHKDFSSLERWDFANLMKFNRAKFKPGEKKALGDLLTDFQYQKEAYKKDEEGPFTGASSDRKMGYGFGLKEDSEYSDKEKLEIIRVTVAETPTLGTETCMINEDALEEGPSTSRVSLRDPVYKKRLLQTENVNLGDNRLTEYVIKCSPSGDPGLDAVLLIVAVQTVILSLNKIPNFDLSNLVHLIYNNTHLGTM</sequence>
<proteinExistence type="predicted"/>
<keyword evidence="2" id="KW-1185">Reference proteome</keyword>
<dbReference type="OrthoDB" id="416454at2759"/>
<dbReference type="Proteomes" id="UP000269221">
    <property type="component" value="Unassembled WGS sequence"/>
</dbReference>
<dbReference type="AlphaFoldDB" id="A0A3M0KQ15"/>
<evidence type="ECO:0000313" key="2">
    <source>
        <dbReference type="Proteomes" id="UP000269221"/>
    </source>
</evidence>
<dbReference type="EMBL" id="QRBI01000104">
    <property type="protein sequence ID" value="RMC15193.1"/>
    <property type="molecule type" value="Genomic_DNA"/>
</dbReference>
<accession>A0A3M0KQ15</accession>
<organism evidence="1 2">
    <name type="scientific">Hirundo rustica rustica</name>
    <dbReference type="NCBI Taxonomy" id="333673"/>
    <lineage>
        <taxon>Eukaryota</taxon>
        <taxon>Metazoa</taxon>
        <taxon>Chordata</taxon>
        <taxon>Craniata</taxon>
        <taxon>Vertebrata</taxon>
        <taxon>Euteleostomi</taxon>
        <taxon>Archelosauria</taxon>
        <taxon>Archosauria</taxon>
        <taxon>Dinosauria</taxon>
        <taxon>Saurischia</taxon>
        <taxon>Theropoda</taxon>
        <taxon>Coelurosauria</taxon>
        <taxon>Aves</taxon>
        <taxon>Neognathae</taxon>
        <taxon>Neoaves</taxon>
        <taxon>Telluraves</taxon>
        <taxon>Australaves</taxon>
        <taxon>Passeriformes</taxon>
        <taxon>Sylvioidea</taxon>
        <taxon>Hirundinidae</taxon>
        <taxon>Hirundo</taxon>
    </lineage>
</organism>
<protein>
    <submittedName>
        <fullName evidence="1">Uncharacterized protein</fullName>
    </submittedName>
</protein>
<evidence type="ECO:0000313" key="1">
    <source>
        <dbReference type="EMBL" id="RMC15193.1"/>
    </source>
</evidence>